<evidence type="ECO:0000313" key="1">
    <source>
        <dbReference type="EMBL" id="GAG58378.1"/>
    </source>
</evidence>
<proteinExistence type="predicted"/>
<dbReference type="AlphaFoldDB" id="X0ZDG7"/>
<name>X0ZDG7_9ZZZZ</name>
<reference evidence="1" key="1">
    <citation type="journal article" date="2014" name="Front. Microbiol.">
        <title>High frequency of phylogenetically diverse reductive dehalogenase-homologous genes in deep subseafloor sedimentary metagenomes.</title>
        <authorList>
            <person name="Kawai M."/>
            <person name="Futagami T."/>
            <person name="Toyoda A."/>
            <person name="Takaki Y."/>
            <person name="Nishi S."/>
            <person name="Hori S."/>
            <person name="Arai W."/>
            <person name="Tsubouchi T."/>
            <person name="Morono Y."/>
            <person name="Uchiyama I."/>
            <person name="Ito T."/>
            <person name="Fujiyama A."/>
            <person name="Inagaki F."/>
            <person name="Takami H."/>
        </authorList>
    </citation>
    <scope>NUCLEOTIDE SEQUENCE</scope>
    <source>
        <strain evidence="1">Expedition CK06-06</strain>
    </source>
</reference>
<comment type="caution">
    <text evidence="1">The sequence shown here is derived from an EMBL/GenBank/DDBJ whole genome shotgun (WGS) entry which is preliminary data.</text>
</comment>
<sequence length="37" mass="4084">ESDLSLEMKISDQIKVLLENIAEIKEVRSGVIPLGTD</sequence>
<organism evidence="1">
    <name type="scientific">marine sediment metagenome</name>
    <dbReference type="NCBI Taxonomy" id="412755"/>
    <lineage>
        <taxon>unclassified sequences</taxon>
        <taxon>metagenomes</taxon>
        <taxon>ecological metagenomes</taxon>
    </lineage>
</organism>
<accession>X0ZDG7</accession>
<protein>
    <submittedName>
        <fullName evidence="1">Uncharacterized protein</fullName>
    </submittedName>
</protein>
<dbReference type="EMBL" id="BART01007468">
    <property type="protein sequence ID" value="GAG58378.1"/>
    <property type="molecule type" value="Genomic_DNA"/>
</dbReference>
<gene>
    <name evidence="1" type="ORF">S01H4_16996</name>
</gene>
<feature type="non-terminal residue" evidence="1">
    <location>
        <position position="1"/>
    </location>
</feature>